<dbReference type="CDD" id="cd20262">
    <property type="entry name" value="Complex1_LYR_LYRM2"/>
    <property type="match status" value="1"/>
</dbReference>
<feature type="domain" description="Complex 1 LYR protein" evidence="7">
    <location>
        <begin position="72"/>
        <end position="126"/>
    </location>
</feature>
<comment type="function">
    <text evidence="6">Involved in efficient integration of the N-module into mitochondrial respiratory chain complex I.</text>
</comment>
<gene>
    <name evidence="8" type="ORF">SAY86_012423</name>
</gene>
<dbReference type="Proteomes" id="UP001346149">
    <property type="component" value="Unassembled WGS sequence"/>
</dbReference>
<dbReference type="InterPro" id="IPR008011">
    <property type="entry name" value="Complex1_LYR_dom"/>
</dbReference>
<evidence type="ECO:0000313" key="8">
    <source>
        <dbReference type="EMBL" id="KAK4794429.1"/>
    </source>
</evidence>
<dbReference type="AlphaFoldDB" id="A0AAN7LZU7"/>
<evidence type="ECO:0000256" key="4">
    <source>
        <dbReference type="ARBA" id="ARBA00023128"/>
    </source>
</evidence>
<evidence type="ECO:0000256" key="5">
    <source>
        <dbReference type="ARBA" id="ARBA00026235"/>
    </source>
</evidence>
<dbReference type="GO" id="GO:0005739">
    <property type="term" value="C:mitochondrion"/>
    <property type="evidence" value="ECO:0007669"/>
    <property type="project" value="UniProtKB-SubCell"/>
</dbReference>
<sequence length="138" mass="15691">MLEVISSSSPSAVLLATAPRYLLLDGSSCIGLHRVQFNLRQGPQVALIVARLRVGSVMVPSLGLQDFLLRARVLKLYRRALRIAHRAPDHARAELRKAIRQEVETNRDCRDRQRIRFLISDGLERVKNLDEMLDMQGH</sequence>
<evidence type="ECO:0000256" key="3">
    <source>
        <dbReference type="ARBA" id="ARBA00022946"/>
    </source>
</evidence>
<dbReference type="Pfam" id="PF05347">
    <property type="entry name" value="Complex1_LYR"/>
    <property type="match status" value="1"/>
</dbReference>
<dbReference type="InterPro" id="IPR045293">
    <property type="entry name" value="Complex1_LYR_LYRM2"/>
</dbReference>
<accession>A0AAN7LZU7</accession>
<protein>
    <recommendedName>
        <fullName evidence="5">LYR motif-containing protein 2</fullName>
    </recommendedName>
</protein>
<reference evidence="8 9" key="1">
    <citation type="journal article" date="2023" name="Hortic Res">
        <title>Pangenome of water caltrop reveals structural variations and asymmetric subgenome divergence after allopolyploidization.</title>
        <authorList>
            <person name="Zhang X."/>
            <person name="Chen Y."/>
            <person name="Wang L."/>
            <person name="Yuan Y."/>
            <person name="Fang M."/>
            <person name="Shi L."/>
            <person name="Lu R."/>
            <person name="Comes H.P."/>
            <person name="Ma Y."/>
            <person name="Chen Y."/>
            <person name="Huang G."/>
            <person name="Zhou Y."/>
            <person name="Zheng Z."/>
            <person name="Qiu Y."/>
        </authorList>
    </citation>
    <scope>NUCLEOTIDE SEQUENCE [LARGE SCALE GENOMIC DNA]</scope>
    <source>
        <strain evidence="8">F231</strain>
    </source>
</reference>
<evidence type="ECO:0000256" key="2">
    <source>
        <dbReference type="ARBA" id="ARBA00009508"/>
    </source>
</evidence>
<evidence type="ECO:0000259" key="7">
    <source>
        <dbReference type="Pfam" id="PF05347"/>
    </source>
</evidence>
<keyword evidence="9" id="KW-1185">Reference proteome</keyword>
<comment type="subcellular location">
    <subcellularLocation>
        <location evidence="1">Mitochondrion</location>
    </subcellularLocation>
</comment>
<comment type="caution">
    <text evidence="8">The sequence shown here is derived from an EMBL/GenBank/DDBJ whole genome shotgun (WGS) entry which is preliminary data.</text>
</comment>
<proteinExistence type="inferred from homology"/>
<keyword evidence="3" id="KW-0809">Transit peptide</keyword>
<evidence type="ECO:0000256" key="1">
    <source>
        <dbReference type="ARBA" id="ARBA00004173"/>
    </source>
</evidence>
<dbReference type="PANTHER" id="PTHR13675">
    <property type="entry name" value="LYR MOTIF-CONTAINING PROTEIN 2"/>
    <property type="match status" value="1"/>
</dbReference>
<comment type="similarity">
    <text evidence="2">Belongs to the complex I LYR family.</text>
</comment>
<organism evidence="8 9">
    <name type="scientific">Trapa natans</name>
    <name type="common">Water chestnut</name>
    <dbReference type="NCBI Taxonomy" id="22666"/>
    <lineage>
        <taxon>Eukaryota</taxon>
        <taxon>Viridiplantae</taxon>
        <taxon>Streptophyta</taxon>
        <taxon>Embryophyta</taxon>
        <taxon>Tracheophyta</taxon>
        <taxon>Spermatophyta</taxon>
        <taxon>Magnoliopsida</taxon>
        <taxon>eudicotyledons</taxon>
        <taxon>Gunneridae</taxon>
        <taxon>Pentapetalae</taxon>
        <taxon>rosids</taxon>
        <taxon>malvids</taxon>
        <taxon>Myrtales</taxon>
        <taxon>Lythraceae</taxon>
        <taxon>Trapa</taxon>
    </lineage>
</organism>
<evidence type="ECO:0000313" key="9">
    <source>
        <dbReference type="Proteomes" id="UP001346149"/>
    </source>
</evidence>
<name>A0AAN7LZU7_TRANT</name>
<evidence type="ECO:0000256" key="6">
    <source>
        <dbReference type="ARBA" id="ARBA00044735"/>
    </source>
</evidence>
<keyword evidence="4" id="KW-0496">Mitochondrion</keyword>
<dbReference type="PANTHER" id="PTHR13675:SF0">
    <property type="entry name" value="LYR MOTIF-CONTAINING PROTEIN 2"/>
    <property type="match status" value="1"/>
</dbReference>
<dbReference type="EMBL" id="JAXQNO010000007">
    <property type="protein sequence ID" value="KAK4794429.1"/>
    <property type="molecule type" value="Genomic_DNA"/>
</dbReference>